<dbReference type="SUPFAM" id="SSF89837">
    <property type="entry name" value="Doublecortin (DC)"/>
    <property type="match status" value="1"/>
</dbReference>
<protein>
    <recommendedName>
        <fullName evidence="1">Doublecortin domain-containing protein</fullName>
    </recommendedName>
</protein>
<dbReference type="OMA" id="FRNGDEH"/>
<feature type="domain" description="Doublecortin" evidence="1">
    <location>
        <begin position="159"/>
        <end position="240"/>
    </location>
</feature>
<sequence>MDCTHLYAGGLSSSPHFFRSDGDLQSVKKHFSCFAESEKMNYPLEVGIPKVKKQRRRYENVFDRLTDENFYTGMYKQKFDTLRSRAASKGTCSNVNLNHLLTQGGDSTEQRPPPIWGKEQEQQQEKCRTCKMCRTSKTCVVTAGTLGVQKYGIQIAPPKNIWLFRNGDEHHNGLLFLVKPHTRNWKSLLSEITKVLDPTIGPVRTIYNANFRQVHRVEELNDGEKYLCTSGEPPARVDRLTRFLSRWVMHGNDPHAG</sequence>
<dbReference type="eggNOG" id="ENOG502S25E">
    <property type="taxonomic scope" value="Eukaryota"/>
</dbReference>
<proteinExistence type="predicted"/>
<reference evidence="2 3" key="1">
    <citation type="journal article" date="2012" name="Nat. Genet.">
        <title>Plasmodium cynomolgi genome sequences provide insight into Plasmodium vivax and the monkey malaria clade.</title>
        <authorList>
            <person name="Tachibana S."/>
            <person name="Sullivan S.A."/>
            <person name="Kawai S."/>
            <person name="Nakamura S."/>
            <person name="Kim H.R."/>
            <person name="Goto N."/>
            <person name="Arisue N."/>
            <person name="Palacpac N.M.Q."/>
            <person name="Honma H."/>
            <person name="Yagi M."/>
            <person name="Tougan T."/>
            <person name="Katakai Y."/>
            <person name="Kaneko O."/>
            <person name="Mita T."/>
            <person name="Kita K."/>
            <person name="Yasutomi Y."/>
            <person name="Sutton P.L."/>
            <person name="Shakhbatyan R."/>
            <person name="Horii T."/>
            <person name="Yasunaga T."/>
            <person name="Barnwell J.W."/>
            <person name="Escalante A.A."/>
            <person name="Carlton J.M."/>
            <person name="Tanabe K."/>
        </authorList>
    </citation>
    <scope>NUCLEOTIDE SEQUENCE [LARGE SCALE GENOMIC DNA]</scope>
    <source>
        <strain evidence="2 3">B</strain>
    </source>
</reference>
<dbReference type="CDD" id="cd01617">
    <property type="entry name" value="DCX"/>
    <property type="match status" value="1"/>
</dbReference>
<dbReference type="RefSeq" id="XP_004222837.1">
    <property type="nucleotide sequence ID" value="XM_004222789.1"/>
</dbReference>
<dbReference type="PROSITE" id="PS50309">
    <property type="entry name" value="DC"/>
    <property type="match status" value="1"/>
</dbReference>
<accession>K6UWT7</accession>
<dbReference type="KEGG" id="pcy:PCYB_102400"/>
<dbReference type="VEuPathDB" id="PlasmoDB:PCYB_102400"/>
<dbReference type="InterPro" id="IPR003533">
    <property type="entry name" value="Doublecortin_dom"/>
</dbReference>
<dbReference type="PhylomeDB" id="K6UWT7"/>
<evidence type="ECO:0000313" key="2">
    <source>
        <dbReference type="EMBL" id="GAB66890.1"/>
    </source>
</evidence>
<name>K6UWT7_PLACD</name>
<dbReference type="SMART" id="SM00537">
    <property type="entry name" value="DCX"/>
    <property type="match status" value="1"/>
</dbReference>
<keyword evidence="3" id="KW-1185">Reference proteome</keyword>
<evidence type="ECO:0000313" key="3">
    <source>
        <dbReference type="Proteomes" id="UP000006319"/>
    </source>
</evidence>
<dbReference type="EMBL" id="DF157102">
    <property type="protein sequence ID" value="GAB66890.1"/>
    <property type="molecule type" value="Genomic_DNA"/>
</dbReference>
<dbReference type="Gene3D" id="3.10.20.230">
    <property type="entry name" value="Doublecortin domain"/>
    <property type="match status" value="1"/>
</dbReference>
<dbReference type="GeneID" id="14693249"/>
<gene>
    <name evidence="2" type="ORF">PCYB_102400</name>
</gene>
<organism evidence="2 3">
    <name type="scientific">Plasmodium cynomolgi (strain B)</name>
    <dbReference type="NCBI Taxonomy" id="1120755"/>
    <lineage>
        <taxon>Eukaryota</taxon>
        <taxon>Sar</taxon>
        <taxon>Alveolata</taxon>
        <taxon>Apicomplexa</taxon>
        <taxon>Aconoidasida</taxon>
        <taxon>Haemosporida</taxon>
        <taxon>Plasmodiidae</taxon>
        <taxon>Plasmodium</taxon>
        <taxon>Plasmodium (Plasmodium)</taxon>
    </lineage>
</organism>
<dbReference type="AlphaFoldDB" id="K6UWT7"/>
<dbReference type="OrthoDB" id="548799at2759"/>
<evidence type="ECO:0000259" key="1">
    <source>
        <dbReference type="PROSITE" id="PS50309"/>
    </source>
</evidence>
<dbReference type="Proteomes" id="UP000006319">
    <property type="component" value="Chromosome 10"/>
</dbReference>
<dbReference type="InterPro" id="IPR036572">
    <property type="entry name" value="Doublecortin_dom_sf"/>
</dbReference>
<dbReference type="GO" id="GO:0035556">
    <property type="term" value="P:intracellular signal transduction"/>
    <property type="evidence" value="ECO:0007669"/>
    <property type="project" value="InterPro"/>
</dbReference>
<dbReference type="Pfam" id="PF03607">
    <property type="entry name" value="DCX"/>
    <property type="match status" value="1"/>
</dbReference>